<dbReference type="Pfam" id="PF12484">
    <property type="entry name" value="PPE-SVP"/>
    <property type="match status" value="1"/>
</dbReference>
<organism evidence="4 5">
    <name type="scientific">Mycobacterium botniense</name>
    <dbReference type="NCBI Taxonomy" id="84962"/>
    <lineage>
        <taxon>Bacteria</taxon>
        <taxon>Bacillati</taxon>
        <taxon>Actinomycetota</taxon>
        <taxon>Actinomycetes</taxon>
        <taxon>Mycobacteriales</taxon>
        <taxon>Mycobacteriaceae</taxon>
        <taxon>Mycobacterium</taxon>
    </lineage>
</organism>
<protein>
    <submittedName>
        <fullName evidence="4">PPE family protein</fullName>
    </submittedName>
</protein>
<dbReference type="RefSeq" id="WP_163760016.1">
    <property type="nucleotide sequence ID" value="NZ_BLKW01000004.1"/>
</dbReference>
<feature type="domain" description="PPE family C-terminal" evidence="3">
    <location>
        <begin position="303"/>
        <end position="381"/>
    </location>
</feature>
<dbReference type="PANTHER" id="PTHR46766">
    <property type="entry name" value="GLUTAMINE-RICH PROTEIN 2"/>
    <property type="match status" value="1"/>
</dbReference>
<feature type="domain" description="PPE" evidence="2">
    <location>
        <begin position="2"/>
        <end position="165"/>
    </location>
</feature>
<dbReference type="EMBL" id="BLKW01000004">
    <property type="protein sequence ID" value="GFG76516.1"/>
    <property type="molecule type" value="Genomic_DNA"/>
</dbReference>
<dbReference type="GO" id="GO:0052572">
    <property type="term" value="P:response to host immune response"/>
    <property type="evidence" value="ECO:0007669"/>
    <property type="project" value="TreeGrafter"/>
</dbReference>
<sequence>MDFGALPPEINSARMYSGPGSGPLLAAATAWDGLANELSFSAGTYSSVIANLTSTGWRGAASTMMAGAVAPYVAWLHDTAARAAQTAAQAKAAVGAYETAFAATVPPPLIEANRAQLAALAASNFFGQNSPAIAATEAEYDEMWAQDAAAMYGYAGSSASATRLTPFSQPPRTTDPAGQAAQAAAVAQATATGAGHARNVTALSGLTSALQSLASPASASSASSSSANVVPVIAGEPVTAYGFETLTLANMAEATNDEFWRLTALGARLTSWYSSAQRDFAQGIGPFAPIFGIPLPSTTSAASAVMGRASQVSLLSVPPTWAATAAPEITPAALTLPAAGTAPDAAVGIPGGVFGETLMGSLAGRAVSAAAAKPRRKVIPRSPAGG</sequence>
<dbReference type="PANTHER" id="PTHR46766:SF1">
    <property type="entry name" value="GLUTAMINE-RICH PROTEIN 2"/>
    <property type="match status" value="1"/>
</dbReference>
<reference evidence="4 5" key="1">
    <citation type="journal article" date="2019" name="Emerg. Microbes Infect.">
        <title>Comprehensive subspecies identification of 175 nontuberculous mycobacteria species based on 7547 genomic profiles.</title>
        <authorList>
            <person name="Matsumoto Y."/>
            <person name="Kinjo T."/>
            <person name="Motooka D."/>
            <person name="Nabeya D."/>
            <person name="Jung N."/>
            <person name="Uechi K."/>
            <person name="Horii T."/>
            <person name="Iida T."/>
            <person name="Fujita J."/>
            <person name="Nakamura S."/>
        </authorList>
    </citation>
    <scope>NUCLEOTIDE SEQUENCE [LARGE SCALE GENOMIC DNA]</scope>
    <source>
        <strain evidence="4 5">JCM 17322</strain>
    </source>
</reference>
<evidence type="ECO:0000313" key="4">
    <source>
        <dbReference type="EMBL" id="GFG76516.1"/>
    </source>
</evidence>
<dbReference type="SUPFAM" id="SSF140459">
    <property type="entry name" value="PE/PPE dimer-like"/>
    <property type="match status" value="1"/>
</dbReference>
<dbReference type="Pfam" id="PF00823">
    <property type="entry name" value="PPE"/>
    <property type="match status" value="1"/>
</dbReference>
<proteinExistence type="inferred from homology"/>
<comment type="similarity">
    <text evidence="1">Belongs to the mycobacterial PPE family.</text>
</comment>
<evidence type="ECO:0000259" key="2">
    <source>
        <dbReference type="Pfam" id="PF00823"/>
    </source>
</evidence>
<name>A0A7I9Y361_9MYCO</name>
<comment type="caution">
    <text evidence="4">The sequence shown here is derived from an EMBL/GenBank/DDBJ whole genome shotgun (WGS) entry which is preliminary data.</text>
</comment>
<dbReference type="InterPro" id="IPR038332">
    <property type="entry name" value="PPE_sf"/>
</dbReference>
<dbReference type="AlphaFoldDB" id="A0A7I9Y361"/>
<evidence type="ECO:0000256" key="1">
    <source>
        <dbReference type="ARBA" id="ARBA00010652"/>
    </source>
</evidence>
<evidence type="ECO:0000259" key="3">
    <source>
        <dbReference type="Pfam" id="PF12484"/>
    </source>
</evidence>
<dbReference type="FunFam" id="1.20.1260.20:FF:000001">
    <property type="entry name" value="PPE family protein PPE41"/>
    <property type="match status" value="1"/>
</dbReference>
<keyword evidence="5" id="KW-1185">Reference proteome</keyword>
<dbReference type="Proteomes" id="UP000465361">
    <property type="component" value="Unassembled WGS sequence"/>
</dbReference>
<dbReference type="InterPro" id="IPR000030">
    <property type="entry name" value="PPE_dom"/>
</dbReference>
<evidence type="ECO:0000313" key="5">
    <source>
        <dbReference type="Proteomes" id="UP000465361"/>
    </source>
</evidence>
<gene>
    <name evidence="4" type="primary">PPE32_6</name>
    <name evidence="4" type="ORF">MBOT_38810</name>
</gene>
<accession>A0A7I9Y361</accession>
<dbReference type="InterPro" id="IPR022171">
    <property type="entry name" value="PPE_C"/>
</dbReference>
<dbReference type="Gene3D" id="1.20.1260.20">
    <property type="entry name" value="PPE superfamily"/>
    <property type="match status" value="1"/>
</dbReference>